<evidence type="ECO:0000256" key="6">
    <source>
        <dbReference type="SAM" id="Phobius"/>
    </source>
</evidence>
<proteinExistence type="predicted"/>
<keyword evidence="2" id="KW-1003">Cell membrane</keyword>
<dbReference type="AlphaFoldDB" id="A0A1H3XFB6"/>
<dbReference type="Pfam" id="PF07681">
    <property type="entry name" value="DoxX"/>
    <property type="match status" value="1"/>
</dbReference>
<feature type="transmembrane region" description="Helical" evidence="6">
    <location>
        <begin position="316"/>
        <end position="339"/>
    </location>
</feature>
<sequence length="368" mass="38763">MYLRWARRVLAGATGATLVASPVAAHVDYVTEDGEGGPAVVDFLLAVLSDPLNLALLLGGAVGVTVATLGWLRYGDHLADVTVTRRTLRSYQPYLGWLLRLATGLPLMGAGFSGYFFSPVVSVEARIVQVTIAFCLLFGLATRLAAVAGLLTYAVGLTMHFPTLLLSSEYVAGFLGILVVGPGQPSADLLLRRLVVTDGTLMSRFRGVTTVGDLLSRFGVEKSVAPLLIRLFLGLNFAYLGVTEKWLNSGRALQVVEKYGLTAVVPVSPEMWVFGAGLGELVVGLCILTGTFTRSAAGAGFLILTTTLFGLPDDPVLAHVTLFGLTSALLITGSGPFAVDRTLVPRLRSRIGLQDAVDPSADAATPSD</sequence>
<gene>
    <name evidence="7" type="ORF">SAMN04488065_1498</name>
</gene>
<feature type="transmembrane region" description="Helical" evidence="6">
    <location>
        <begin position="281"/>
        <end position="304"/>
    </location>
</feature>
<dbReference type="InterPro" id="IPR032808">
    <property type="entry name" value="DoxX"/>
</dbReference>
<feature type="transmembrane region" description="Helical" evidence="6">
    <location>
        <begin position="163"/>
        <end position="181"/>
    </location>
</feature>
<dbReference type="OrthoDB" id="177395at2157"/>
<evidence type="ECO:0000256" key="5">
    <source>
        <dbReference type="ARBA" id="ARBA00023136"/>
    </source>
</evidence>
<dbReference type="STRING" id="555874.SAMN04488065_1498"/>
<evidence type="ECO:0000313" key="8">
    <source>
        <dbReference type="Proteomes" id="UP000236755"/>
    </source>
</evidence>
<dbReference type="GO" id="GO:0005886">
    <property type="term" value="C:plasma membrane"/>
    <property type="evidence" value="ECO:0007669"/>
    <property type="project" value="UniProtKB-SubCell"/>
</dbReference>
<keyword evidence="5 6" id="KW-0472">Membrane</keyword>
<evidence type="ECO:0000256" key="4">
    <source>
        <dbReference type="ARBA" id="ARBA00022989"/>
    </source>
</evidence>
<reference evidence="7 8" key="1">
    <citation type="submission" date="2016-10" db="EMBL/GenBank/DDBJ databases">
        <authorList>
            <person name="de Groot N.N."/>
        </authorList>
    </citation>
    <scope>NUCLEOTIDE SEQUENCE [LARGE SCALE GENOMIC DNA]</scope>
    <source>
        <strain evidence="7 8">CGMCC 1.8712</strain>
    </source>
</reference>
<feature type="transmembrane region" description="Helical" evidence="6">
    <location>
        <begin position="54"/>
        <end position="74"/>
    </location>
</feature>
<dbReference type="PANTHER" id="PTHR33452:SF1">
    <property type="entry name" value="INNER MEMBRANE PROTEIN YPHA-RELATED"/>
    <property type="match status" value="1"/>
</dbReference>
<evidence type="ECO:0000256" key="1">
    <source>
        <dbReference type="ARBA" id="ARBA00004651"/>
    </source>
</evidence>
<keyword evidence="3 6" id="KW-0812">Transmembrane</keyword>
<organism evidence="7 8">
    <name type="scientific">Haloplanus vescus</name>
    <dbReference type="NCBI Taxonomy" id="555874"/>
    <lineage>
        <taxon>Archaea</taxon>
        <taxon>Methanobacteriati</taxon>
        <taxon>Methanobacteriota</taxon>
        <taxon>Stenosarchaea group</taxon>
        <taxon>Halobacteria</taxon>
        <taxon>Halobacteriales</taxon>
        <taxon>Haloferacaceae</taxon>
        <taxon>Haloplanus</taxon>
    </lineage>
</organism>
<feature type="transmembrane region" description="Helical" evidence="6">
    <location>
        <begin position="224"/>
        <end position="242"/>
    </location>
</feature>
<feature type="transmembrane region" description="Helical" evidence="6">
    <location>
        <begin position="127"/>
        <end position="151"/>
    </location>
</feature>
<dbReference type="InterPro" id="IPR051907">
    <property type="entry name" value="DoxX-like_oxidoreductase"/>
</dbReference>
<name>A0A1H3XFB6_9EURY</name>
<evidence type="ECO:0000256" key="3">
    <source>
        <dbReference type="ARBA" id="ARBA00022692"/>
    </source>
</evidence>
<evidence type="ECO:0000313" key="7">
    <source>
        <dbReference type="EMBL" id="SDZ97364.1"/>
    </source>
</evidence>
<dbReference type="Proteomes" id="UP000236755">
    <property type="component" value="Unassembled WGS sequence"/>
</dbReference>
<accession>A0A1H3XFB6</accession>
<evidence type="ECO:0000256" key="2">
    <source>
        <dbReference type="ARBA" id="ARBA00022475"/>
    </source>
</evidence>
<dbReference type="PANTHER" id="PTHR33452">
    <property type="entry name" value="OXIDOREDUCTASE CATD-RELATED"/>
    <property type="match status" value="1"/>
</dbReference>
<keyword evidence="4 6" id="KW-1133">Transmembrane helix</keyword>
<feature type="transmembrane region" description="Helical" evidence="6">
    <location>
        <begin position="94"/>
        <end position="115"/>
    </location>
</feature>
<dbReference type="EMBL" id="FNQT01000001">
    <property type="protein sequence ID" value="SDZ97364.1"/>
    <property type="molecule type" value="Genomic_DNA"/>
</dbReference>
<comment type="subcellular location">
    <subcellularLocation>
        <location evidence="1">Cell membrane</location>
        <topology evidence="1">Multi-pass membrane protein</topology>
    </subcellularLocation>
</comment>
<keyword evidence="8" id="KW-1185">Reference proteome</keyword>
<protein>
    <submittedName>
        <fullName evidence="7">Uncharacterized membrane protein YphA, DoxX/SURF4 family</fullName>
    </submittedName>
</protein>
<dbReference type="RefSeq" id="WP_092633416.1">
    <property type="nucleotide sequence ID" value="NZ_FNQT01000001.1"/>
</dbReference>